<name>A0A9D7F9B2_9RHOO</name>
<dbReference type="AlphaFoldDB" id="A0A9D7F9B2"/>
<gene>
    <name evidence="1" type="ORF">IPJ48_16310</name>
</gene>
<proteinExistence type="predicted"/>
<organism evidence="1 2">
    <name type="scientific">Candidatus Propionivibrio dominans</name>
    <dbReference type="NCBI Taxonomy" id="2954373"/>
    <lineage>
        <taxon>Bacteria</taxon>
        <taxon>Pseudomonadati</taxon>
        <taxon>Pseudomonadota</taxon>
        <taxon>Betaproteobacteria</taxon>
        <taxon>Rhodocyclales</taxon>
        <taxon>Rhodocyclaceae</taxon>
        <taxon>Propionivibrio</taxon>
    </lineage>
</organism>
<evidence type="ECO:0000313" key="2">
    <source>
        <dbReference type="Proteomes" id="UP000886602"/>
    </source>
</evidence>
<protein>
    <submittedName>
        <fullName evidence="1">Uncharacterized protein</fullName>
    </submittedName>
</protein>
<dbReference type="Proteomes" id="UP000886602">
    <property type="component" value="Unassembled WGS sequence"/>
</dbReference>
<reference evidence="1" key="1">
    <citation type="submission" date="2020-10" db="EMBL/GenBank/DDBJ databases">
        <title>Connecting structure to function with the recovery of over 1000 high-quality activated sludge metagenome-assembled genomes encoding full-length rRNA genes using long-read sequencing.</title>
        <authorList>
            <person name="Singleton C.M."/>
            <person name="Petriglieri F."/>
            <person name="Kristensen J.M."/>
            <person name="Kirkegaard R.H."/>
            <person name="Michaelsen T.Y."/>
            <person name="Andersen M.H."/>
            <person name="Karst S.M."/>
            <person name="Dueholm M.S."/>
            <person name="Nielsen P.H."/>
            <person name="Albertsen M."/>
        </authorList>
    </citation>
    <scope>NUCLEOTIDE SEQUENCE</scope>
    <source>
        <strain evidence="1">EsbW_18-Q3-R4-48_MAXAC.044</strain>
    </source>
</reference>
<sequence>MLASGALSQIANTTATMTASTTNYIVSKKSDGAVSTSTATTNWDNLAEYWRLYSVVTGTATVTSYTDSREIGRFLGGDATTRFRVPVTKTTAFTVADHEDDIIVNGSASVTATLPTASAYPGRKIRIKTRAAYTVVSASSNVKPLDTDTAGTAILAATAGKWAELVSDASNWIIMAGN</sequence>
<dbReference type="EMBL" id="JADJNC010000032">
    <property type="protein sequence ID" value="MBK7424509.1"/>
    <property type="molecule type" value="Genomic_DNA"/>
</dbReference>
<accession>A0A9D7F9B2</accession>
<evidence type="ECO:0000313" key="1">
    <source>
        <dbReference type="EMBL" id="MBK7424509.1"/>
    </source>
</evidence>
<comment type="caution">
    <text evidence="1">The sequence shown here is derived from an EMBL/GenBank/DDBJ whole genome shotgun (WGS) entry which is preliminary data.</text>
</comment>